<proteinExistence type="predicted"/>
<evidence type="ECO:0000313" key="3">
    <source>
        <dbReference type="Proteomes" id="UP001138997"/>
    </source>
</evidence>
<evidence type="ECO:0000313" key="2">
    <source>
        <dbReference type="EMBL" id="MCD5314414.1"/>
    </source>
</evidence>
<dbReference type="Pfam" id="PF13021">
    <property type="entry name" value="DUF3885"/>
    <property type="match status" value="1"/>
</dbReference>
<name>A0A9X1NIF4_9ACTN</name>
<comment type="caution">
    <text evidence="2">The sequence shown here is derived from an EMBL/GenBank/DDBJ whole genome shotgun (WGS) entry which is preliminary data.</text>
</comment>
<protein>
    <recommendedName>
        <fullName evidence="1">DUF3885 domain-containing protein</fullName>
    </recommendedName>
</protein>
<keyword evidence="3" id="KW-1185">Reference proteome</keyword>
<reference evidence="2" key="1">
    <citation type="submission" date="2021-11" db="EMBL/GenBank/DDBJ databases">
        <title>Streptomyces corallinus and Kineosporia corallina sp. nov., two new coral-derived marine actinobacteria.</title>
        <authorList>
            <person name="Buangrab K."/>
            <person name="Sutthacheep M."/>
            <person name="Yeemin T."/>
            <person name="Harunari E."/>
            <person name="Igarashi Y."/>
            <person name="Sripreechasak P."/>
            <person name="Kanchanasin P."/>
            <person name="Tanasupawat S."/>
            <person name="Phongsopitanun W."/>
        </authorList>
    </citation>
    <scope>NUCLEOTIDE SEQUENCE</scope>
    <source>
        <strain evidence="2">JCM 31032</strain>
    </source>
</reference>
<gene>
    <name evidence="2" type="ORF">LR394_26255</name>
</gene>
<feature type="domain" description="DUF3885" evidence="1">
    <location>
        <begin position="25"/>
        <end position="196"/>
    </location>
</feature>
<organism evidence="2 3">
    <name type="scientific">Kineosporia babensis</name>
    <dbReference type="NCBI Taxonomy" id="499548"/>
    <lineage>
        <taxon>Bacteria</taxon>
        <taxon>Bacillati</taxon>
        <taxon>Actinomycetota</taxon>
        <taxon>Actinomycetes</taxon>
        <taxon>Kineosporiales</taxon>
        <taxon>Kineosporiaceae</taxon>
        <taxon>Kineosporia</taxon>
    </lineage>
</organism>
<sequence length="197" mass="22106">MEEALDVAAFDQAWTRHWPNSEPFGHRLRTSASPTWVRFHSLPESKRYASDDIEYEEVLLRHRTLLRELCATTATSTDDLRVITLSGSETPEPAERDGRLAAAFPRAEHWKSLPYDNGVPVDDGWLVHLYLTSTALDADDLRALLLLVADDVTEGVIIAPPGVEWLYHPYDGGGDVIAPDVATRLRLQKRHAAWLPS</sequence>
<evidence type="ECO:0000259" key="1">
    <source>
        <dbReference type="Pfam" id="PF13021"/>
    </source>
</evidence>
<dbReference type="AlphaFoldDB" id="A0A9X1NIF4"/>
<dbReference type="EMBL" id="JAJOMB010000016">
    <property type="protein sequence ID" value="MCD5314414.1"/>
    <property type="molecule type" value="Genomic_DNA"/>
</dbReference>
<accession>A0A9X1NIF4</accession>
<dbReference type="Proteomes" id="UP001138997">
    <property type="component" value="Unassembled WGS sequence"/>
</dbReference>
<dbReference type="InterPro" id="IPR024976">
    <property type="entry name" value="DUF3885"/>
</dbReference>
<dbReference type="RefSeq" id="WP_231446905.1">
    <property type="nucleotide sequence ID" value="NZ_JAJOMB010000016.1"/>
</dbReference>